<dbReference type="SMART" id="SM00382">
    <property type="entry name" value="AAA"/>
    <property type="match status" value="1"/>
</dbReference>
<dbReference type="Pfam" id="PF00004">
    <property type="entry name" value="AAA"/>
    <property type="match status" value="1"/>
</dbReference>
<dbReference type="RefSeq" id="XP_067716832.1">
    <property type="nucleotide sequence ID" value="XM_067860731.1"/>
</dbReference>
<dbReference type="InterPro" id="IPR043151">
    <property type="entry name" value="BAH_sf"/>
</dbReference>
<dbReference type="InterPro" id="IPR050311">
    <property type="entry name" value="ORC1/CDC6"/>
</dbReference>
<keyword evidence="4 6" id="KW-0238">DNA-binding</keyword>
<evidence type="ECO:0000313" key="9">
    <source>
        <dbReference type="EMBL" id="GIX64763.1"/>
    </source>
</evidence>
<comment type="subunit">
    <text evidence="6">ORC is composed of six subunits.</text>
</comment>
<dbReference type="EMBL" id="BPLF01000003">
    <property type="protein sequence ID" value="GIX64763.1"/>
    <property type="molecule type" value="Genomic_DNA"/>
</dbReference>
<keyword evidence="5 6" id="KW-0539">Nucleus</keyword>
<comment type="function">
    <text evidence="6">Component of the origin recognition complex (ORC) that binds origins of replication. DNA-binding is ATP-dependent, however specific DNA sequences that define origins of replication have not been identified so far. ORC is required to assemble the pre-replication complex necessary to initiate DNA replication.</text>
</comment>
<name>A0AAV4LXN4_BABCB</name>
<dbReference type="InterPro" id="IPR003593">
    <property type="entry name" value="AAA+_ATPase"/>
</dbReference>
<dbReference type="AlphaFoldDB" id="A0AAV4LXN4"/>
<evidence type="ECO:0000313" key="10">
    <source>
        <dbReference type="Proteomes" id="UP001497744"/>
    </source>
</evidence>
<evidence type="ECO:0000256" key="3">
    <source>
        <dbReference type="ARBA" id="ARBA00022705"/>
    </source>
</evidence>
<dbReference type="Gene3D" id="3.40.50.300">
    <property type="entry name" value="P-loop containing nucleotide triphosphate hydrolases"/>
    <property type="match status" value="1"/>
</dbReference>
<dbReference type="GO" id="GO:0003688">
    <property type="term" value="F:DNA replication origin binding"/>
    <property type="evidence" value="ECO:0007669"/>
    <property type="project" value="TreeGrafter"/>
</dbReference>
<dbReference type="InterPro" id="IPR003959">
    <property type="entry name" value="ATPase_AAA_core"/>
</dbReference>
<proteinExistence type="inferred from homology"/>
<feature type="compositionally biased region" description="Polar residues" evidence="7">
    <location>
        <begin position="35"/>
        <end position="53"/>
    </location>
</feature>
<organism evidence="9 10">
    <name type="scientific">Babesia caballi</name>
    <dbReference type="NCBI Taxonomy" id="5871"/>
    <lineage>
        <taxon>Eukaryota</taxon>
        <taxon>Sar</taxon>
        <taxon>Alveolata</taxon>
        <taxon>Apicomplexa</taxon>
        <taxon>Aconoidasida</taxon>
        <taxon>Piroplasmida</taxon>
        <taxon>Babesiidae</taxon>
        <taxon>Babesia</taxon>
    </lineage>
</organism>
<feature type="compositionally biased region" description="Low complexity" evidence="7">
    <location>
        <begin position="1"/>
        <end position="13"/>
    </location>
</feature>
<gene>
    <name evidence="9" type="ORF">BcabD6B2_41980</name>
</gene>
<dbReference type="GO" id="GO:0006270">
    <property type="term" value="P:DNA replication initiation"/>
    <property type="evidence" value="ECO:0007669"/>
    <property type="project" value="TreeGrafter"/>
</dbReference>
<protein>
    <recommendedName>
        <fullName evidence="6">Origin recognition complex subunit 1</fullName>
    </recommendedName>
</protein>
<feature type="domain" description="AAA+ ATPase" evidence="8">
    <location>
        <begin position="284"/>
        <end position="430"/>
    </location>
</feature>
<comment type="caution">
    <text evidence="9">The sequence shown here is derived from an EMBL/GenBank/DDBJ whole genome shotgun (WGS) entry which is preliminary data.</text>
</comment>
<evidence type="ECO:0000259" key="8">
    <source>
        <dbReference type="SMART" id="SM00382"/>
    </source>
</evidence>
<evidence type="ECO:0000256" key="2">
    <source>
        <dbReference type="ARBA" id="ARBA00008398"/>
    </source>
</evidence>
<dbReference type="GeneID" id="94196244"/>
<dbReference type="GO" id="GO:0033314">
    <property type="term" value="P:mitotic DNA replication checkpoint signaling"/>
    <property type="evidence" value="ECO:0007669"/>
    <property type="project" value="TreeGrafter"/>
</dbReference>
<keyword evidence="6" id="KW-0067">ATP-binding</keyword>
<evidence type="ECO:0000256" key="7">
    <source>
        <dbReference type="SAM" id="MobiDB-lite"/>
    </source>
</evidence>
<dbReference type="PANTHER" id="PTHR10763">
    <property type="entry name" value="CELL DIVISION CONTROL PROTEIN 6-RELATED"/>
    <property type="match status" value="1"/>
</dbReference>
<dbReference type="CDD" id="cd00009">
    <property type="entry name" value="AAA"/>
    <property type="match status" value="1"/>
</dbReference>
<dbReference type="Gene3D" id="1.10.8.60">
    <property type="match status" value="1"/>
</dbReference>
<dbReference type="SUPFAM" id="SSF52540">
    <property type="entry name" value="P-loop containing nucleoside triphosphate hydrolases"/>
    <property type="match status" value="1"/>
</dbReference>
<comment type="similarity">
    <text evidence="2 6">Belongs to the ORC1 family.</text>
</comment>
<evidence type="ECO:0000256" key="6">
    <source>
        <dbReference type="RuleBase" id="RU365058"/>
    </source>
</evidence>
<comment type="subcellular location">
    <subcellularLocation>
        <location evidence="1 6">Nucleus</location>
    </subcellularLocation>
</comment>
<reference evidence="9 10" key="1">
    <citation type="submission" date="2021-06" db="EMBL/GenBank/DDBJ databases">
        <title>Genome sequence of Babesia caballi.</title>
        <authorList>
            <person name="Yamagishi J."/>
            <person name="Kidaka T."/>
            <person name="Ochi A."/>
        </authorList>
    </citation>
    <scope>NUCLEOTIDE SEQUENCE [LARGE SCALE GENOMIC DNA]</scope>
    <source>
        <strain evidence="9">USDA-D6B2</strain>
    </source>
</reference>
<evidence type="ECO:0000256" key="4">
    <source>
        <dbReference type="ARBA" id="ARBA00023125"/>
    </source>
</evidence>
<dbReference type="GO" id="GO:0005664">
    <property type="term" value="C:nuclear origin of replication recognition complex"/>
    <property type="evidence" value="ECO:0007669"/>
    <property type="project" value="TreeGrafter"/>
</dbReference>
<keyword evidence="10" id="KW-1185">Reference proteome</keyword>
<dbReference type="Proteomes" id="UP001497744">
    <property type="component" value="Unassembled WGS sequence"/>
</dbReference>
<keyword evidence="6" id="KW-0547">Nucleotide-binding</keyword>
<dbReference type="GO" id="GO:0016887">
    <property type="term" value="F:ATP hydrolysis activity"/>
    <property type="evidence" value="ECO:0007669"/>
    <property type="project" value="InterPro"/>
</dbReference>
<evidence type="ECO:0000256" key="5">
    <source>
        <dbReference type="ARBA" id="ARBA00023242"/>
    </source>
</evidence>
<dbReference type="PANTHER" id="PTHR10763:SF23">
    <property type="entry name" value="ORIGIN RECOGNITION COMPLEX SUBUNIT 1"/>
    <property type="match status" value="1"/>
</dbReference>
<accession>A0AAV4LXN4</accession>
<keyword evidence="3 6" id="KW-0235">DNA replication</keyword>
<dbReference type="InterPro" id="IPR027417">
    <property type="entry name" value="P-loop_NTPase"/>
</dbReference>
<evidence type="ECO:0000256" key="1">
    <source>
        <dbReference type="ARBA" id="ARBA00004123"/>
    </source>
</evidence>
<dbReference type="GO" id="GO:0005524">
    <property type="term" value="F:ATP binding"/>
    <property type="evidence" value="ECO:0007669"/>
    <property type="project" value="UniProtKB-KW"/>
</dbReference>
<sequence>MDSSVPSAKRAASPPSPGEGFSPLRSRSLSFSGMASPQRQLTLTKAPPSDQTVAQPCGNVVVELDGKKFYHALRMGSDLIKVGDSVDVVQRFKTPEKRYTCMAKIAAIFQDNKGELMAEVAYYYDANEKIPGVHRRHIIYRTRHFVRKDSGWQGFTHHNEVVASNDFVVITADAIDDVITVHSSLEEYQAAVDEAGDEAGHAFCQVICYKGSSAIKRFDVKRQWTQIMLEGSQFYRVYHTGFVESTAGSSQDTPMKHGEVILGREEEAARIRTFIEMGIRQGGTGQLLYVCGVPGTGKTATVNMIVRELSEKKMSAKLPWFDLVEINGVQLMDPNEFYRDLYAKLCKAPAPHHLNAYKYLDGYFMRNTTPCVLIIDEADYIVTRKQKVLFTIFDWPSRKTSKLIVVIVSNTMDLPARMKTSCVSRLAFGTLVFQPYRYQQILDVLTAKVDPKRPIDEVALQLCARRVTNYSGDMRKALQICKLAVAQADGRKVTAADMNRVSNMVLSSAVVDSLQHGSTAMSCLLVATVLDLRETQLSVACARRVYHMFRGMMAVLHNDLGRTVSIEQFRRLLVAASLSGIVSLEPTVFTSVTEKRKVKLYDELGEELGDTGIVPEVDVGQIITALSRDPYWEQKLREL</sequence>
<dbReference type="Gene3D" id="2.30.30.490">
    <property type="match status" value="1"/>
</dbReference>
<feature type="region of interest" description="Disordered" evidence="7">
    <location>
        <begin position="1"/>
        <end position="53"/>
    </location>
</feature>
<feature type="compositionally biased region" description="Low complexity" evidence="7">
    <location>
        <begin position="20"/>
        <end position="33"/>
    </location>
</feature>